<protein>
    <submittedName>
        <fullName evidence="1">Uncharacterized protein</fullName>
    </submittedName>
</protein>
<evidence type="ECO:0000313" key="1">
    <source>
        <dbReference type="EMBL" id="KAJ0020462.1"/>
    </source>
</evidence>
<proteinExistence type="predicted"/>
<dbReference type="EMBL" id="CM047746">
    <property type="protein sequence ID" value="KAJ0020462.1"/>
    <property type="molecule type" value="Genomic_DNA"/>
</dbReference>
<accession>A0ACC0XQ81</accession>
<comment type="caution">
    <text evidence="1">The sequence shown here is derived from an EMBL/GenBank/DDBJ whole genome shotgun (WGS) entry which is preliminary data.</text>
</comment>
<evidence type="ECO:0000313" key="2">
    <source>
        <dbReference type="Proteomes" id="UP001163603"/>
    </source>
</evidence>
<dbReference type="Proteomes" id="UP001163603">
    <property type="component" value="Chromosome 11"/>
</dbReference>
<organism evidence="1 2">
    <name type="scientific">Pistacia integerrima</name>
    <dbReference type="NCBI Taxonomy" id="434235"/>
    <lineage>
        <taxon>Eukaryota</taxon>
        <taxon>Viridiplantae</taxon>
        <taxon>Streptophyta</taxon>
        <taxon>Embryophyta</taxon>
        <taxon>Tracheophyta</taxon>
        <taxon>Spermatophyta</taxon>
        <taxon>Magnoliopsida</taxon>
        <taxon>eudicotyledons</taxon>
        <taxon>Gunneridae</taxon>
        <taxon>Pentapetalae</taxon>
        <taxon>rosids</taxon>
        <taxon>malvids</taxon>
        <taxon>Sapindales</taxon>
        <taxon>Anacardiaceae</taxon>
        <taxon>Pistacia</taxon>
    </lineage>
</organism>
<reference evidence="2" key="1">
    <citation type="journal article" date="2023" name="G3 (Bethesda)">
        <title>Genome assembly and association tests identify interacting loci associated with vigor, precocity, and sex in interspecific pistachio rootstocks.</title>
        <authorList>
            <person name="Palmer W."/>
            <person name="Jacygrad E."/>
            <person name="Sagayaradj S."/>
            <person name="Cavanaugh K."/>
            <person name="Han R."/>
            <person name="Bertier L."/>
            <person name="Beede B."/>
            <person name="Kafkas S."/>
            <person name="Golino D."/>
            <person name="Preece J."/>
            <person name="Michelmore R."/>
        </authorList>
    </citation>
    <scope>NUCLEOTIDE SEQUENCE [LARGE SCALE GENOMIC DNA]</scope>
</reference>
<name>A0ACC0XQ81_9ROSI</name>
<gene>
    <name evidence="1" type="ORF">Pint_31771</name>
</gene>
<sequence length="90" mass="10103">MARFDKLQENGKESADVSSTPDGSEKTSIMCEIGSSLLIPVQRPEIIPKCCRFTWVDSDPKLIANPQMVKLHLVDTKIHKVDTLVSYKNE</sequence>
<keyword evidence="2" id="KW-1185">Reference proteome</keyword>